<feature type="transmembrane region" description="Helical" evidence="2">
    <location>
        <begin position="365"/>
        <end position="385"/>
    </location>
</feature>
<feature type="domain" description="DUF418" evidence="3">
    <location>
        <begin position="317"/>
        <end position="472"/>
    </location>
</feature>
<protein>
    <submittedName>
        <fullName evidence="4">DUF418 domain-containing protein</fullName>
    </submittedName>
</protein>
<proteinExistence type="predicted"/>
<feature type="transmembrane region" description="Helical" evidence="2">
    <location>
        <begin position="114"/>
        <end position="131"/>
    </location>
</feature>
<sequence length="479" mass="54943">MDSLVPPHSEPSKPELKPVEEGQRLDVLDILRGFALLGILFMNVEWFNRPMTLLGSADPSLTGWDHTSAWLIRLFVEGKFYKLFALLFGMGFAVMLNKALMAGKPFTGWFSRRMGILFLFGFAHMVFLWGGDILHDYAIAGFMLMGLIMLLQTDRFRRFNRPSRLLKLALFWLGLPVVAMLALAILLGASSDNQDLQREWQDEKALNAKVQILLSQKDAALEKQADQVQENEAEPEKGALAAIEQDARELAGAKREEEQQQAEEIQALSEGSYWQATRHRAQYALLSLAYSPLLAVLLFVPLFLLGYWLILSQRIVRYRQYQGFYRILAWWGTSTGLLMAVPALMLLHHPVAEQAEFVRVLADGLFFASQYFMTAGYLGLIMRALTWPAWRRLLQVLAPFGRMALTHYLLQSLILSSLFYGYGAGLYGQLGRSWELLLCLLVVAVQVPLSHWWLKHFRFGPMEWLWRCLSYQQWQPMRR</sequence>
<evidence type="ECO:0000256" key="1">
    <source>
        <dbReference type="SAM" id="Coils"/>
    </source>
</evidence>
<dbReference type="EMBL" id="JAFKCV010000003">
    <property type="protein sequence ID" value="MBN7825166.1"/>
    <property type="molecule type" value="Genomic_DNA"/>
</dbReference>
<feature type="transmembrane region" description="Helical" evidence="2">
    <location>
        <begin position="405"/>
        <end position="422"/>
    </location>
</feature>
<comment type="caution">
    <text evidence="4">The sequence shown here is derived from an EMBL/GenBank/DDBJ whole genome shotgun (WGS) entry which is preliminary data.</text>
</comment>
<feature type="transmembrane region" description="Helical" evidence="2">
    <location>
        <begin position="323"/>
        <end position="345"/>
    </location>
</feature>
<dbReference type="PANTHER" id="PTHR30590">
    <property type="entry name" value="INNER MEMBRANE PROTEIN"/>
    <property type="match status" value="1"/>
</dbReference>
<feature type="coiled-coil region" evidence="1">
    <location>
        <begin position="214"/>
        <end position="268"/>
    </location>
</feature>
<dbReference type="Pfam" id="PF04235">
    <property type="entry name" value="DUF418"/>
    <property type="match status" value="1"/>
</dbReference>
<name>A0A939IR61_9ALTE</name>
<dbReference type="RefSeq" id="WP_206573265.1">
    <property type="nucleotide sequence ID" value="NZ_JAFKCV010000003.1"/>
</dbReference>
<organism evidence="4 5">
    <name type="scientific">Bowmanella dokdonensis</name>
    <dbReference type="NCBI Taxonomy" id="751969"/>
    <lineage>
        <taxon>Bacteria</taxon>
        <taxon>Pseudomonadati</taxon>
        <taxon>Pseudomonadota</taxon>
        <taxon>Gammaproteobacteria</taxon>
        <taxon>Alteromonadales</taxon>
        <taxon>Alteromonadaceae</taxon>
        <taxon>Bowmanella</taxon>
    </lineage>
</organism>
<evidence type="ECO:0000259" key="3">
    <source>
        <dbReference type="Pfam" id="PF04235"/>
    </source>
</evidence>
<dbReference type="InterPro" id="IPR007349">
    <property type="entry name" value="DUF418"/>
</dbReference>
<dbReference type="AlphaFoldDB" id="A0A939IR61"/>
<keyword evidence="1" id="KW-0175">Coiled coil</keyword>
<feature type="transmembrane region" description="Helical" evidence="2">
    <location>
        <begin position="80"/>
        <end position="102"/>
    </location>
</feature>
<keyword evidence="5" id="KW-1185">Reference proteome</keyword>
<keyword evidence="2" id="KW-0812">Transmembrane</keyword>
<dbReference type="PANTHER" id="PTHR30590:SF2">
    <property type="entry name" value="INNER MEMBRANE PROTEIN"/>
    <property type="match status" value="1"/>
</dbReference>
<feature type="transmembrane region" description="Helical" evidence="2">
    <location>
        <begin position="289"/>
        <end position="311"/>
    </location>
</feature>
<keyword evidence="2" id="KW-0472">Membrane</keyword>
<keyword evidence="2" id="KW-1133">Transmembrane helix</keyword>
<accession>A0A939IR61</accession>
<reference evidence="4" key="1">
    <citation type="submission" date="2021-03" db="EMBL/GenBank/DDBJ databases">
        <title>novel species isolated from a fishpond in China.</title>
        <authorList>
            <person name="Lu H."/>
            <person name="Cai Z."/>
        </authorList>
    </citation>
    <scope>NUCLEOTIDE SEQUENCE</scope>
    <source>
        <strain evidence="4">JCM 30855</strain>
    </source>
</reference>
<feature type="transmembrane region" description="Helical" evidence="2">
    <location>
        <begin position="165"/>
        <end position="189"/>
    </location>
</feature>
<feature type="transmembrane region" description="Helical" evidence="2">
    <location>
        <begin position="137"/>
        <end position="153"/>
    </location>
</feature>
<dbReference type="InterPro" id="IPR052529">
    <property type="entry name" value="Bact_Transport_Assoc"/>
</dbReference>
<gene>
    <name evidence="4" type="ORF">J0A66_08045</name>
</gene>
<dbReference type="Proteomes" id="UP000664654">
    <property type="component" value="Unassembled WGS sequence"/>
</dbReference>
<feature type="transmembrane region" description="Helical" evidence="2">
    <location>
        <begin position="434"/>
        <end position="454"/>
    </location>
</feature>
<evidence type="ECO:0000256" key="2">
    <source>
        <dbReference type="SAM" id="Phobius"/>
    </source>
</evidence>
<evidence type="ECO:0000313" key="5">
    <source>
        <dbReference type="Proteomes" id="UP000664654"/>
    </source>
</evidence>
<evidence type="ECO:0000313" key="4">
    <source>
        <dbReference type="EMBL" id="MBN7825166.1"/>
    </source>
</evidence>